<dbReference type="AlphaFoldDB" id="A0AAD7N9A4"/>
<dbReference type="EMBL" id="JARJLG010000081">
    <property type="protein sequence ID" value="KAJ7750696.1"/>
    <property type="molecule type" value="Genomic_DNA"/>
</dbReference>
<gene>
    <name evidence="1" type="ORF">DFH07DRAFT_693742</name>
</gene>
<proteinExistence type="predicted"/>
<protein>
    <submittedName>
        <fullName evidence="1">Uncharacterized protein</fullName>
    </submittedName>
</protein>
<sequence length="172" mass="19746">CPCRLTVKTYPGTSEVLGFYRPLHSHPLGADNLKYMCLDTETHQEIEKLLWQGMDPKKVVCHVFPQHLLVLIRVPSQLDQITKNMYHESKLKDLQETIRLASSDGESVLEWVQKLRDEGHFIFLKRSDEGPPPGSDLECDSFVLIIQTKYQRGCWEKYGSRFAGIDGTHNTT</sequence>
<comment type="caution">
    <text evidence="1">The sequence shown here is derived from an EMBL/GenBank/DDBJ whole genome shotgun (WGS) entry which is preliminary data.</text>
</comment>
<accession>A0AAD7N9A4</accession>
<dbReference type="Proteomes" id="UP001215280">
    <property type="component" value="Unassembled WGS sequence"/>
</dbReference>
<reference evidence="1" key="1">
    <citation type="submission" date="2023-03" db="EMBL/GenBank/DDBJ databases">
        <title>Massive genome expansion in bonnet fungi (Mycena s.s.) driven by repeated elements and novel gene families across ecological guilds.</title>
        <authorList>
            <consortium name="Lawrence Berkeley National Laboratory"/>
            <person name="Harder C.B."/>
            <person name="Miyauchi S."/>
            <person name="Viragh M."/>
            <person name="Kuo A."/>
            <person name="Thoen E."/>
            <person name="Andreopoulos B."/>
            <person name="Lu D."/>
            <person name="Skrede I."/>
            <person name="Drula E."/>
            <person name="Henrissat B."/>
            <person name="Morin E."/>
            <person name="Kohler A."/>
            <person name="Barry K."/>
            <person name="LaButti K."/>
            <person name="Morin E."/>
            <person name="Salamov A."/>
            <person name="Lipzen A."/>
            <person name="Mereny Z."/>
            <person name="Hegedus B."/>
            <person name="Baldrian P."/>
            <person name="Stursova M."/>
            <person name="Weitz H."/>
            <person name="Taylor A."/>
            <person name="Grigoriev I.V."/>
            <person name="Nagy L.G."/>
            <person name="Martin F."/>
            <person name="Kauserud H."/>
        </authorList>
    </citation>
    <scope>NUCLEOTIDE SEQUENCE</scope>
    <source>
        <strain evidence="1">CBHHK188m</strain>
    </source>
</reference>
<evidence type="ECO:0000313" key="2">
    <source>
        <dbReference type="Proteomes" id="UP001215280"/>
    </source>
</evidence>
<organism evidence="1 2">
    <name type="scientific">Mycena maculata</name>
    <dbReference type="NCBI Taxonomy" id="230809"/>
    <lineage>
        <taxon>Eukaryota</taxon>
        <taxon>Fungi</taxon>
        <taxon>Dikarya</taxon>
        <taxon>Basidiomycota</taxon>
        <taxon>Agaricomycotina</taxon>
        <taxon>Agaricomycetes</taxon>
        <taxon>Agaricomycetidae</taxon>
        <taxon>Agaricales</taxon>
        <taxon>Marasmiineae</taxon>
        <taxon>Mycenaceae</taxon>
        <taxon>Mycena</taxon>
    </lineage>
</organism>
<feature type="non-terminal residue" evidence="1">
    <location>
        <position position="172"/>
    </location>
</feature>
<feature type="non-terminal residue" evidence="1">
    <location>
        <position position="1"/>
    </location>
</feature>
<name>A0AAD7N9A4_9AGAR</name>
<evidence type="ECO:0000313" key="1">
    <source>
        <dbReference type="EMBL" id="KAJ7750696.1"/>
    </source>
</evidence>
<keyword evidence="2" id="KW-1185">Reference proteome</keyword>